<dbReference type="SUPFAM" id="SSF48452">
    <property type="entry name" value="TPR-like"/>
    <property type="match status" value="1"/>
</dbReference>
<dbReference type="AlphaFoldDB" id="A0A2A4XCQ5"/>
<dbReference type="InterPro" id="IPR056412">
    <property type="entry name" value="Ig_CycH"/>
</dbReference>
<organism evidence="5 6">
    <name type="scientific">SAR86 cluster bacterium</name>
    <dbReference type="NCBI Taxonomy" id="2030880"/>
    <lineage>
        <taxon>Bacteria</taxon>
        <taxon>Pseudomonadati</taxon>
        <taxon>Pseudomonadota</taxon>
        <taxon>Gammaproteobacteria</taxon>
        <taxon>SAR86 cluster</taxon>
    </lineage>
</organism>
<dbReference type="EMBL" id="NVUL01000010">
    <property type="protein sequence ID" value="PCI80408.1"/>
    <property type="molecule type" value="Genomic_DNA"/>
</dbReference>
<evidence type="ECO:0000256" key="1">
    <source>
        <dbReference type="ARBA" id="ARBA00004196"/>
    </source>
</evidence>
<dbReference type="InterPro" id="IPR011990">
    <property type="entry name" value="TPR-like_helical_dom_sf"/>
</dbReference>
<evidence type="ECO:0000256" key="3">
    <source>
        <dbReference type="SAM" id="Phobius"/>
    </source>
</evidence>
<feature type="transmembrane region" description="Helical" evidence="3">
    <location>
        <begin position="6"/>
        <end position="23"/>
    </location>
</feature>
<dbReference type="NCBIfam" id="TIGR03142">
    <property type="entry name" value="cytochro_ccmI"/>
    <property type="match status" value="1"/>
</dbReference>
<keyword evidence="3" id="KW-1133">Transmembrane helix</keyword>
<reference evidence="6" key="1">
    <citation type="submission" date="2017-08" db="EMBL/GenBank/DDBJ databases">
        <title>A dynamic microbial community with high functional redundancy inhabits the cold, oxic subseafloor aquifer.</title>
        <authorList>
            <person name="Tully B.J."/>
            <person name="Wheat C.G."/>
            <person name="Glazer B.T."/>
            <person name="Huber J.A."/>
        </authorList>
    </citation>
    <scope>NUCLEOTIDE SEQUENCE [LARGE SCALE GENOMIC DNA]</scope>
</reference>
<gene>
    <name evidence="5" type="primary">ccmI</name>
    <name evidence="5" type="ORF">COB20_03185</name>
</gene>
<keyword evidence="3" id="KW-0472">Membrane</keyword>
<dbReference type="GO" id="GO:0005886">
    <property type="term" value="C:plasma membrane"/>
    <property type="evidence" value="ECO:0007669"/>
    <property type="project" value="TreeGrafter"/>
</dbReference>
<evidence type="ECO:0000259" key="4">
    <source>
        <dbReference type="Pfam" id="PF23892"/>
    </source>
</evidence>
<comment type="caution">
    <text evidence="5">The sequence shown here is derived from an EMBL/GenBank/DDBJ whole genome shotgun (WGS) entry which is preliminary data.</text>
</comment>
<dbReference type="PANTHER" id="PTHR47870">
    <property type="entry name" value="CYTOCHROME C-TYPE BIOGENESIS PROTEIN CCMH"/>
    <property type="match status" value="1"/>
</dbReference>
<comment type="subcellular location">
    <subcellularLocation>
        <location evidence="1">Cell envelope</location>
    </subcellularLocation>
</comment>
<evidence type="ECO:0000313" key="5">
    <source>
        <dbReference type="EMBL" id="PCI80408.1"/>
    </source>
</evidence>
<keyword evidence="2" id="KW-0201">Cytochrome c-type biogenesis</keyword>
<accession>A0A2A4XCQ5</accession>
<feature type="domain" description="Cytochrome c-type biogenesis protein H Ig-like" evidence="4">
    <location>
        <begin position="307"/>
        <end position="410"/>
    </location>
</feature>
<dbReference type="GO" id="GO:0030313">
    <property type="term" value="C:cell envelope"/>
    <property type="evidence" value="ECO:0007669"/>
    <property type="project" value="UniProtKB-SubCell"/>
</dbReference>
<protein>
    <submittedName>
        <fullName evidence="5">C-type cytochrome biogenesis protein CcmI</fullName>
    </submittedName>
</protein>
<dbReference type="PANTHER" id="PTHR47870:SF4">
    <property type="entry name" value="CYTOCHROME C-TYPE BIOGENESIS PROTEIN CYCH"/>
    <property type="match status" value="1"/>
</dbReference>
<dbReference type="GO" id="GO:0017004">
    <property type="term" value="P:cytochrome complex assembly"/>
    <property type="evidence" value="ECO:0007669"/>
    <property type="project" value="UniProtKB-KW"/>
</dbReference>
<dbReference type="Gene3D" id="1.25.40.10">
    <property type="entry name" value="Tetratricopeptide repeat domain"/>
    <property type="match status" value="1"/>
</dbReference>
<keyword evidence="3" id="KW-0812">Transmembrane</keyword>
<evidence type="ECO:0000256" key="2">
    <source>
        <dbReference type="ARBA" id="ARBA00022748"/>
    </source>
</evidence>
<dbReference type="InterPro" id="IPR051263">
    <property type="entry name" value="C-type_cytochrome_biogenesis"/>
</dbReference>
<name>A0A2A4XCQ5_9GAMM</name>
<feature type="transmembrane region" description="Helical" evidence="3">
    <location>
        <begin position="103"/>
        <end position="124"/>
    </location>
</feature>
<dbReference type="Proteomes" id="UP000218767">
    <property type="component" value="Unassembled WGS sequence"/>
</dbReference>
<sequence length="417" mass="46142">MFWIFTAILFVIAVGFVLLPLWVRNRAESFVEDASRKNENIALFQERSDELENELASGNLDQAEFDVLIQEMQQSLLSDVSDEELPTKGKTKQEKKTATKSPAYNLSIPLLLCLLMPLVAYGLYSEWGFKNDVELMGLFQRTVNNQDNPQESQDLIISLGEVVQADDDRPWAWYFLAENFASIGMFNEAEIAYTQSAGRMEETPEKALVLGRVAMAKYILAEFTFTADILEVIDEARAINPNEISILQLIAADAEEREDFETAIEYWRLIIQSNPNSEQAQILRRSIAIAQQRLAGDGQDVAAGPTIEIDLSLAEGLELDGNLRVFVAVRNAAQEGLPPLAAIDLTVSDLPANIQLDNSYAVGPFNISSADTIFVSASVSFSGSATPSSGDYRSQTDNFSHNGKRAVISLEIVDRVP</sequence>
<proteinExistence type="predicted"/>
<dbReference type="Pfam" id="PF23892">
    <property type="entry name" value="Ig_CycH"/>
    <property type="match status" value="1"/>
</dbReference>
<evidence type="ECO:0000313" key="6">
    <source>
        <dbReference type="Proteomes" id="UP000218767"/>
    </source>
</evidence>
<dbReference type="InterPro" id="IPR017560">
    <property type="entry name" value="Cyt_c_biogenesis_CcmI"/>
</dbReference>